<accession>A0A0R1ZJW4</accession>
<feature type="transmembrane region" description="Helical" evidence="9">
    <location>
        <begin position="79"/>
        <end position="107"/>
    </location>
</feature>
<dbReference type="InterPro" id="IPR013853">
    <property type="entry name" value="EIIC-GAT"/>
</dbReference>
<keyword evidence="5" id="KW-0598">Phosphotransferase system</keyword>
<name>A0A0R1ZJW4_9LACO</name>
<evidence type="ECO:0000256" key="1">
    <source>
        <dbReference type="ARBA" id="ARBA00004651"/>
    </source>
</evidence>
<evidence type="ECO:0000313" key="10">
    <source>
        <dbReference type="EMBL" id="KRM55233.1"/>
    </source>
</evidence>
<dbReference type="PANTHER" id="PTHR37324:SF2">
    <property type="entry name" value="PTS SYSTEM GALACTITOL-SPECIFIC EIIC COMPONENT"/>
    <property type="match status" value="1"/>
</dbReference>
<evidence type="ECO:0000256" key="6">
    <source>
        <dbReference type="ARBA" id="ARBA00022692"/>
    </source>
</evidence>
<comment type="subcellular location">
    <subcellularLocation>
        <location evidence="1">Cell membrane</location>
        <topology evidence="1">Multi-pass membrane protein</topology>
    </subcellularLocation>
</comment>
<keyword evidence="2" id="KW-0813">Transport</keyword>
<evidence type="ECO:0000256" key="4">
    <source>
        <dbReference type="ARBA" id="ARBA00022597"/>
    </source>
</evidence>
<feature type="transmembrane region" description="Helical" evidence="9">
    <location>
        <begin position="41"/>
        <end position="59"/>
    </location>
</feature>
<dbReference type="PATRIC" id="fig|1291052.5.peg.1547"/>
<keyword evidence="11" id="KW-1185">Reference proteome</keyword>
<evidence type="ECO:0000256" key="9">
    <source>
        <dbReference type="SAM" id="Phobius"/>
    </source>
</evidence>
<feature type="transmembrane region" description="Helical" evidence="9">
    <location>
        <begin position="330"/>
        <end position="349"/>
    </location>
</feature>
<keyword evidence="7 9" id="KW-1133">Transmembrane helix</keyword>
<feature type="transmembrane region" description="Helical" evidence="9">
    <location>
        <begin position="12"/>
        <end position="29"/>
    </location>
</feature>
<evidence type="ECO:0000256" key="3">
    <source>
        <dbReference type="ARBA" id="ARBA00022475"/>
    </source>
</evidence>
<feature type="transmembrane region" description="Helical" evidence="9">
    <location>
        <begin position="225"/>
        <end position="243"/>
    </location>
</feature>
<evidence type="ECO:0000256" key="5">
    <source>
        <dbReference type="ARBA" id="ARBA00022683"/>
    </source>
</evidence>
<dbReference type="PIRSF" id="PIRSF006304">
    <property type="entry name" value="GatC"/>
    <property type="match status" value="1"/>
</dbReference>
<dbReference type="AlphaFoldDB" id="A0A0R1ZJW4"/>
<keyword evidence="8 9" id="KW-0472">Membrane</keyword>
<dbReference type="PANTHER" id="PTHR37324">
    <property type="entry name" value="PTS SYSTEM GALACTITOL-SPECIFIC EIIC COMPONENT"/>
    <property type="match status" value="1"/>
</dbReference>
<organism evidence="10 11">
    <name type="scientific">Lacticaseibacillus sharpeae JCM 1186 = DSM 20505</name>
    <dbReference type="NCBI Taxonomy" id="1291052"/>
    <lineage>
        <taxon>Bacteria</taxon>
        <taxon>Bacillati</taxon>
        <taxon>Bacillota</taxon>
        <taxon>Bacilli</taxon>
        <taxon>Lactobacillales</taxon>
        <taxon>Lactobacillaceae</taxon>
        <taxon>Lacticaseibacillus</taxon>
    </lineage>
</organism>
<dbReference type="EMBL" id="AYYO01000027">
    <property type="protein sequence ID" value="KRM55233.1"/>
    <property type="molecule type" value="Genomic_DNA"/>
</dbReference>
<evidence type="ECO:0000256" key="2">
    <source>
        <dbReference type="ARBA" id="ARBA00022448"/>
    </source>
</evidence>
<dbReference type="RefSeq" id="WP_056975792.1">
    <property type="nucleotide sequence ID" value="NZ_AYYO01000027.1"/>
</dbReference>
<protein>
    <submittedName>
        <fullName evidence="10">PTS system sugar-specific transporter subunit II</fullName>
    </submittedName>
</protein>
<dbReference type="GO" id="GO:0009401">
    <property type="term" value="P:phosphoenolpyruvate-dependent sugar phosphotransferase system"/>
    <property type="evidence" value="ECO:0007669"/>
    <property type="project" value="UniProtKB-KW"/>
</dbReference>
<keyword evidence="6 9" id="KW-0812">Transmembrane</keyword>
<feature type="transmembrane region" description="Helical" evidence="9">
    <location>
        <begin position="184"/>
        <end position="204"/>
    </location>
</feature>
<reference evidence="10 11" key="1">
    <citation type="journal article" date="2015" name="Genome Announc.">
        <title>Expanding the biotechnology potential of lactobacilli through comparative genomics of 213 strains and associated genera.</title>
        <authorList>
            <person name="Sun Z."/>
            <person name="Harris H.M."/>
            <person name="McCann A."/>
            <person name="Guo C."/>
            <person name="Argimon S."/>
            <person name="Zhang W."/>
            <person name="Yang X."/>
            <person name="Jeffery I.B."/>
            <person name="Cooney J.C."/>
            <person name="Kagawa T.F."/>
            <person name="Liu W."/>
            <person name="Song Y."/>
            <person name="Salvetti E."/>
            <person name="Wrobel A."/>
            <person name="Rasinkangas P."/>
            <person name="Parkhill J."/>
            <person name="Rea M.C."/>
            <person name="O'Sullivan O."/>
            <person name="Ritari J."/>
            <person name="Douillard F.P."/>
            <person name="Paul Ross R."/>
            <person name="Yang R."/>
            <person name="Briner A.E."/>
            <person name="Felis G.E."/>
            <person name="de Vos W.M."/>
            <person name="Barrangou R."/>
            <person name="Klaenhammer T.R."/>
            <person name="Caufield P.W."/>
            <person name="Cui Y."/>
            <person name="Zhang H."/>
            <person name="O'Toole P.W."/>
        </authorList>
    </citation>
    <scope>NUCLEOTIDE SEQUENCE [LARGE SCALE GENOMIC DNA]</scope>
    <source>
        <strain evidence="10 11">DSM 20505</strain>
    </source>
</reference>
<keyword evidence="4" id="KW-0762">Sugar transport</keyword>
<feature type="transmembrane region" description="Helical" evidence="9">
    <location>
        <begin position="420"/>
        <end position="439"/>
    </location>
</feature>
<comment type="caution">
    <text evidence="10">The sequence shown here is derived from an EMBL/GenBank/DDBJ whole genome shotgun (WGS) entry which is preliminary data.</text>
</comment>
<dbReference type="Proteomes" id="UP000051679">
    <property type="component" value="Unassembled WGS sequence"/>
</dbReference>
<feature type="transmembrane region" description="Helical" evidence="9">
    <location>
        <begin position="356"/>
        <end position="375"/>
    </location>
</feature>
<feature type="transmembrane region" description="Helical" evidence="9">
    <location>
        <begin position="249"/>
        <end position="271"/>
    </location>
</feature>
<proteinExistence type="predicted"/>
<evidence type="ECO:0000256" key="8">
    <source>
        <dbReference type="ARBA" id="ARBA00023136"/>
    </source>
</evidence>
<feature type="transmembrane region" description="Helical" evidence="9">
    <location>
        <begin position="127"/>
        <end position="154"/>
    </location>
</feature>
<dbReference type="STRING" id="1291052.FC18_GL001524"/>
<dbReference type="GO" id="GO:0005886">
    <property type="term" value="C:plasma membrane"/>
    <property type="evidence" value="ECO:0007669"/>
    <property type="project" value="UniProtKB-SubCell"/>
</dbReference>
<dbReference type="InterPro" id="IPR004703">
    <property type="entry name" value="PTS_sugar-sp_permease"/>
</dbReference>
<keyword evidence="3" id="KW-1003">Cell membrane</keyword>
<dbReference type="Pfam" id="PF03611">
    <property type="entry name" value="EIIC-GAT"/>
    <property type="match status" value="1"/>
</dbReference>
<evidence type="ECO:0000256" key="7">
    <source>
        <dbReference type="ARBA" id="ARBA00022989"/>
    </source>
</evidence>
<evidence type="ECO:0000313" key="11">
    <source>
        <dbReference type="Proteomes" id="UP000051679"/>
    </source>
</evidence>
<sequence length="455" mass="49161">MQAIIDFLLANPIITMACTLLAATLIVGAKIPDAIAGALKLAIAITGIAATVGLMSTVYQPALRALATHTGINLPVADVGWAPIATITWSSPYTFLFIIVAVAVNIVMIKRQWTKTLDIDIFDVWHLAFTGLLAKFCGAPLWLVLLFIAFLAVFKFINADLMKPTFDDLLGNPASMMTTTHLNYMINPIVLLLDRIYSLCFSWLDRFDIDAAALNSKLGFAGSRFALGTYIGLFVGLLGRLPLKDTLTLAFTLATTLEIFNIVGSWFTAALDPLSQALTEKLSKWTGSNQPLSIGLDWAFLSTRSEVWATANLLAPIMFLEALVLPGNKILPLGGIIAMGVTPALLVVTRGKVIRMVVIGAVELPLFLWAGSLSADFVTSATRALTASHIMAIGASTKEGPIEQFLAIALGKSSSGDLKWIGITVVGVLVYVALFIWYARVMRRRNHTYLNKTAN</sequence>
<gene>
    <name evidence="10" type="ORF">FC18_GL001524</name>
</gene>
<dbReference type="GO" id="GO:0015577">
    <property type="term" value="F:galactitol transmembrane transporter activity"/>
    <property type="evidence" value="ECO:0007669"/>
    <property type="project" value="InterPro"/>
</dbReference>
<dbReference type="OrthoDB" id="9787936at2"/>